<dbReference type="SUPFAM" id="SSF53335">
    <property type="entry name" value="S-adenosyl-L-methionine-dependent methyltransferases"/>
    <property type="match status" value="1"/>
</dbReference>
<dbReference type="RefSeq" id="WP_241034680.1">
    <property type="nucleotide sequence ID" value="NZ_BAAAJF010000009.1"/>
</dbReference>
<dbReference type="InterPro" id="IPR029063">
    <property type="entry name" value="SAM-dependent_MTases_sf"/>
</dbReference>
<keyword evidence="2" id="KW-0489">Methyltransferase</keyword>
<feature type="region of interest" description="Disordered" evidence="1">
    <location>
        <begin position="1"/>
        <end position="22"/>
    </location>
</feature>
<evidence type="ECO:0000313" key="3">
    <source>
        <dbReference type="Proteomes" id="UP001299970"/>
    </source>
</evidence>
<sequence length="277" mass="30520">MSGGHSGSGPDGQGARSGARRDLNFRRPSIARVYDYVLGGRDHFEIDRKAAHSFLNVVPEAGQLAKDNRHFMRRSVRFMVAEAGIRQIIDIGSGLPTAGNVHQVAHEIDPSVRVVYVDNDPMVLAHARAMLDDSTTTVITSDLRTPEAIFDDPETHKLIDTSQPFGVLIAGILHHLSDEDDPAGIATEIRERLSPGSYLAICNFLGEEPRARDLERGFLDGLGSGRFRTWEENRGYFDGLELVPPGLVYANKWRPDEDTAKDHPVETLYVGGVGRKP</sequence>
<organism evidence="2 3">
    <name type="scientific">Pseudonocardia alaniniphila</name>
    <dbReference type="NCBI Taxonomy" id="75291"/>
    <lineage>
        <taxon>Bacteria</taxon>
        <taxon>Bacillati</taxon>
        <taxon>Actinomycetota</taxon>
        <taxon>Actinomycetes</taxon>
        <taxon>Pseudonocardiales</taxon>
        <taxon>Pseudonocardiaceae</taxon>
        <taxon>Pseudonocardia</taxon>
    </lineage>
</organism>
<dbReference type="EMBL" id="JAKXMK010000003">
    <property type="protein sequence ID" value="MCH6164644.1"/>
    <property type="molecule type" value="Genomic_DNA"/>
</dbReference>
<protein>
    <submittedName>
        <fullName evidence="2">SAM-dependent methyltransferase</fullName>
    </submittedName>
</protein>
<proteinExistence type="predicted"/>
<comment type="caution">
    <text evidence="2">The sequence shown here is derived from an EMBL/GenBank/DDBJ whole genome shotgun (WGS) entry which is preliminary data.</text>
</comment>
<accession>A0ABS9T7X2</accession>
<reference evidence="2 3" key="1">
    <citation type="submission" date="2022-03" db="EMBL/GenBank/DDBJ databases">
        <title>Pseudonocardia alaer sp. nov., a novel actinomycete isolated from reed forest soil.</title>
        <authorList>
            <person name="Wang L."/>
        </authorList>
    </citation>
    <scope>NUCLEOTIDE SEQUENCE [LARGE SCALE GENOMIC DNA]</scope>
    <source>
        <strain evidence="2 3">Y-16303</strain>
    </source>
</reference>
<evidence type="ECO:0000256" key="1">
    <source>
        <dbReference type="SAM" id="MobiDB-lite"/>
    </source>
</evidence>
<dbReference type="GO" id="GO:0008168">
    <property type="term" value="F:methyltransferase activity"/>
    <property type="evidence" value="ECO:0007669"/>
    <property type="project" value="UniProtKB-KW"/>
</dbReference>
<dbReference type="InterPro" id="IPR006764">
    <property type="entry name" value="SAM_dep_MeTrfase_SAV2177_type"/>
</dbReference>
<keyword evidence="2" id="KW-0808">Transferase</keyword>
<gene>
    <name evidence="2" type="ORF">MMF94_03015</name>
</gene>
<dbReference type="CDD" id="cd02440">
    <property type="entry name" value="AdoMet_MTases"/>
    <property type="match status" value="1"/>
</dbReference>
<evidence type="ECO:0000313" key="2">
    <source>
        <dbReference type="EMBL" id="MCH6164644.1"/>
    </source>
</evidence>
<dbReference type="PIRSF" id="PIRSF017393">
    <property type="entry name" value="MTase_SAV2177"/>
    <property type="match status" value="1"/>
</dbReference>
<name>A0ABS9T7X2_9PSEU</name>
<feature type="compositionally biased region" description="Gly residues" evidence="1">
    <location>
        <begin position="1"/>
        <end position="12"/>
    </location>
</feature>
<dbReference type="Gene3D" id="3.40.50.150">
    <property type="entry name" value="Vaccinia Virus protein VP39"/>
    <property type="match status" value="1"/>
</dbReference>
<dbReference type="Proteomes" id="UP001299970">
    <property type="component" value="Unassembled WGS sequence"/>
</dbReference>
<dbReference type="GO" id="GO:0032259">
    <property type="term" value="P:methylation"/>
    <property type="evidence" value="ECO:0007669"/>
    <property type="project" value="UniProtKB-KW"/>
</dbReference>
<dbReference type="Pfam" id="PF04672">
    <property type="entry name" value="Methyltransf_19"/>
    <property type="match status" value="1"/>
</dbReference>
<keyword evidence="3" id="KW-1185">Reference proteome</keyword>